<organism evidence="1 2">
    <name type="scientific">[Clostridium] leptum</name>
    <dbReference type="NCBI Taxonomy" id="1535"/>
    <lineage>
        <taxon>Bacteria</taxon>
        <taxon>Bacillati</taxon>
        <taxon>Bacillota</taxon>
        <taxon>Clostridia</taxon>
        <taxon>Eubacteriales</taxon>
        <taxon>Oscillospiraceae</taxon>
        <taxon>Oscillospiraceae incertae sedis</taxon>
    </lineage>
</organism>
<evidence type="ECO:0000313" key="1">
    <source>
        <dbReference type="EMBL" id="RGQ33557.1"/>
    </source>
</evidence>
<dbReference type="EMBL" id="QRTC01000096">
    <property type="protein sequence ID" value="RGQ33557.1"/>
    <property type="molecule type" value="Genomic_DNA"/>
</dbReference>
<reference evidence="1 2" key="1">
    <citation type="submission" date="2018-08" db="EMBL/GenBank/DDBJ databases">
        <title>A genome reference for cultivated species of the human gut microbiota.</title>
        <authorList>
            <person name="Zou Y."/>
            <person name="Xue W."/>
            <person name="Luo G."/>
        </authorList>
    </citation>
    <scope>NUCLEOTIDE SEQUENCE [LARGE SCALE GENOMIC DNA]</scope>
    <source>
        <strain evidence="1 2">AF28-26</strain>
    </source>
</reference>
<dbReference type="InterPro" id="IPR011989">
    <property type="entry name" value="ARM-like"/>
</dbReference>
<gene>
    <name evidence="1" type="ORF">DWY99_13950</name>
</gene>
<dbReference type="Pfam" id="PF13646">
    <property type="entry name" value="HEAT_2"/>
    <property type="match status" value="1"/>
</dbReference>
<proteinExistence type="predicted"/>
<dbReference type="InterPro" id="IPR016024">
    <property type="entry name" value="ARM-type_fold"/>
</dbReference>
<dbReference type="Proteomes" id="UP000284751">
    <property type="component" value="Unassembled WGS sequence"/>
</dbReference>
<accession>A0A412ARG0</accession>
<sequence>MFKSTLEKLDYLLNLDTEKQEIDFHIVRQLSNDTDAEVRSQCAETLTLIPCEESESILVSLLDDADNLVRANACDSLKFSHSKLIVKKFISMLSDTSYLVRGYATLTIADILANISEGQFSGEVVQLFKNNEATEQSDWVKIAIYRSLVMLGENEYFIPFINMLHSSDYRNRIFVLNIIDDIPNHKKEILNHLMKQQREEVISHIKQKIQEKLEVFH</sequence>
<protein>
    <submittedName>
        <fullName evidence="1">HEAT repeat domain-containing protein</fullName>
    </submittedName>
</protein>
<dbReference type="AlphaFoldDB" id="A0A412ARG0"/>
<name>A0A412ARG0_9FIRM</name>
<dbReference type="Gene3D" id="1.25.10.10">
    <property type="entry name" value="Leucine-rich Repeat Variant"/>
    <property type="match status" value="1"/>
</dbReference>
<comment type="caution">
    <text evidence="1">The sequence shown here is derived from an EMBL/GenBank/DDBJ whole genome shotgun (WGS) entry which is preliminary data.</text>
</comment>
<evidence type="ECO:0000313" key="2">
    <source>
        <dbReference type="Proteomes" id="UP000284751"/>
    </source>
</evidence>
<dbReference type="SUPFAM" id="SSF48371">
    <property type="entry name" value="ARM repeat"/>
    <property type="match status" value="1"/>
</dbReference>